<dbReference type="AlphaFoldDB" id="A0A7S1ACV0"/>
<accession>A0A7S1ACV0</accession>
<organism evidence="2">
    <name type="scientific">Noctiluca scintillans</name>
    <name type="common">Sea sparkle</name>
    <name type="synonym">Red tide dinoflagellate</name>
    <dbReference type="NCBI Taxonomy" id="2966"/>
    <lineage>
        <taxon>Eukaryota</taxon>
        <taxon>Sar</taxon>
        <taxon>Alveolata</taxon>
        <taxon>Dinophyceae</taxon>
        <taxon>Noctilucales</taxon>
        <taxon>Noctilucaceae</taxon>
        <taxon>Noctiluca</taxon>
    </lineage>
</organism>
<evidence type="ECO:0000256" key="1">
    <source>
        <dbReference type="SAM" id="MobiDB-lite"/>
    </source>
</evidence>
<feature type="compositionally biased region" description="Basic and acidic residues" evidence="1">
    <location>
        <begin position="225"/>
        <end position="249"/>
    </location>
</feature>
<proteinExistence type="predicted"/>
<gene>
    <name evidence="2" type="ORF">NSCI0253_LOCUS24448</name>
</gene>
<protein>
    <submittedName>
        <fullName evidence="2">Uncharacterized protein</fullName>
    </submittedName>
</protein>
<feature type="region of interest" description="Disordered" evidence="1">
    <location>
        <begin position="126"/>
        <end position="272"/>
    </location>
</feature>
<dbReference type="EMBL" id="HBFQ01034695">
    <property type="protein sequence ID" value="CAD8850098.1"/>
    <property type="molecule type" value="Transcribed_RNA"/>
</dbReference>
<name>A0A7S1ACV0_NOCSC</name>
<reference evidence="2" key="1">
    <citation type="submission" date="2021-01" db="EMBL/GenBank/DDBJ databases">
        <authorList>
            <person name="Corre E."/>
            <person name="Pelletier E."/>
            <person name="Niang G."/>
            <person name="Scheremetjew M."/>
            <person name="Finn R."/>
            <person name="Kale V."/>
            <person name="Holt S."/>
            <person name="Cochrane G."/>
            <person name="Meng A."/>
            <person name="Brown T."/>
            <person name="Cohen L."/>
        </authorList>
    </citation>
    <scope>NUCLEOTIDE SEQUENCE</scope>
</reference>
<evidence type="ECO:0000313" key="2">
    <source>
        <dbReference type="EMBL" id="CAD8850098.1"/>
    </source>
</evidence>
<sequence length="383" mass="42261">MAKGTDQVVPDKLAAEAVVTSEETAPQVERNFEALCDALNGLWKERNRPQKEWYVEGDKAFTLISPHSVSRYSMRPRSGGGLNWGDGKYVLDSGFKSGAKVAQWRLGADTGRVAFEWLYLGPGAMPVPQGSRAVSSKEPAEIKKRETRMKWAVKASEEEVKGQDPPPQPKSGMKWVVKEAKEEEEEEEDDRQAKDELSEKAGQQQKPEVAHVEVGVKGKSKGKCKNVDGKKGRRASDGGKGKGKEEGKGGKGRSQAKGTGRGTSRSAKGLASWAQPSHLELRIDKSDGHAYPWEWFETVYGGACGAQAAKDYWNQCAVVKRPPAGVSPWAAMSGRAHPAEKRTDYTDGQAYTFQEFCNFYSNVFTLAAIENYWWACMTSEEWD</sequence>